<sequence length="431" mass="50077">MRVVIKRTSKKEMEQRIRGYYWLPGQSREKDGRPGILTIKNDGSHSLEVFGAFRESQHFESTKTVYGFSEKGKEISLLQVTDGGWEVSMPGFAISRYSGSYALIGGHFLDKSQFKVCAVRVRVPYLMEWHGNSGFSEKHENDKEGNLLKFTIEYSFPKTLKVQIDELQVSIAPVFRIKGDRINAAELNQETFLQVEVPTSRSFTEVYYPSVDNMLKFFSFAVGAPIRPDKILAYTESIESKYLVEVYVAFAIIMERSSKRIARQEMRFTFNHIGSIADQVLSAWLLNSQRILPAINQYFAGLHNDNLFLENEFLNITQALEVLHRTLYKGDFNFRERLIDLCNRSSIANTFLVQTEKFIEYLYNSRNYYTHYPEDLKEKALSGPDLFWLTQKARVLFEIHLMYELSFSESLVDQILRKNIHYNNIKIHSTI</sequence>
<organism evidence="3 4">
    <name type="scientific">Leptospira kmetyi</name>
    <dbReference type="NCBI Taxonomy" id="408139"/>
    <lineage>
        <taxon>Bacteria</taxon>
        <taxon>Pseudomonadati</taxon>
        <taxon>Spirochaetota</taxon>
        <taxon>Spirochaetia</taxon>
        <taxon>Leptospirales</taxon>
        <taxon>Leptospiraceae</taxon>
        <taxon>Leptospira</taxon>
    </lineage>
</organism>
<dbReference type="Pfam" id="PF18739">
    <property type="entry name" value="HEPN_Apea"/>
    <property type="match status" value="1"/>
</dbReference>
<evidence type="ECO:0000313" key="3">
    <source>
        <dbReference type="EMBL" id="PJZ28768.1"/>
    </source>
</evidence>
<dbReference type="InterPro" id="IPR041229">
    <property type="entry name" value="HEPN_Apea"/>
</dbReference>
<evidence type="ECO:0000313" key="4">
    <source>
        <dbReference type="Proteomes" id="UP000231919"/>
    </source>
</evidence>
<gene>
    <name evidence="3" type="ORF">CH378_16345</name>
</gene>
<comment type="caution">
    <text evidence="3">The sequence shown here is derived from an EMBL/GenBank/DDBJ whole genome shotgun (WGS) entry which is preliminary data.</text>
</comment>
<evidence type="ECO:0000259" key="1">
    <source>
        <dbReference type="Pfam" id="PF18739"/>
    </source>
</evidence>
<keyword evidence="4" id="KW-1185">Reference proteome</keyword>
<evidence type="ECO:0008006" key="5">
    <source>
        <dbReference type="Google" id="ProtNLM"/>
    </source>
</evidence>
<feature type="domain" description="Apea-like HEPN" evidence="1">
    <location>
        <begin position="320"/>
        <end position="410"/>
    </location>
</feature>
<dbReference type="EMBL" id="NPDP01000033">
    <property type="protein sequence ID" value="PJZ28768.1"/>
    <property type="molecule type" value="Genomic_DNA"/>
</dbReference>
<proteinExistence type="predicted"/>
<dbReference type="Proteomes" id="UP000231919">
    <property type="component" value="Unassembled WGS sequence"/>
</dbReference>
<dbReference type="Pfam" id="PF18862">
    <property type="entry name" value="ApeA_NTD1"/>
    <property type="match status" value="1"/>
</dbReference>
<feature type="domain" description="ApeA N-terminal" evidence="2">
    <location>
        <begin position="17"/>
        <end position="284"/>
    </location>
</feature>
<evidence type="ECO:0000259" key="2">
    <source>
        <dbReference type="Pfam" id="PF18862"/>
    </source>
</evidence>
<reference evidence="3 4" key="1">
    <citation type="submission" date="2017-07" db="EMBL/GenBank/DDBJ databases">
        <title>Leptospira spp. isolated from tropical soils.</title>
        <authorList>
            <person name="Thibeaux R."/>
            <person name="Iraola G."/>
            <person name="Ferres I."/>
            <person name="Bierque E."/>
            <person name="Girault D."/>
            <person name="Soupe-Gilbert M.-E."/>
            <person name="Picardeau M."/>
            <person name="Goarant C."/>
        </authorList>
    </citation>
    <scope>NUCLEOTIDE SEQUENCE [LARGE SCALE GENOMIC DNA]</scope>
    <source>
        <strain evidence="3 4">JW2-C-B1</strain>
    </source>
</reference>
<dbReference type="InterPro" id="IPR041223">
    <property type="entry name" value="ApeA_NTD"/>
</dbReference>
<accession>A0ABX4N5U8</accession>
<name>A0ABX4N5U8_9LEPT</name>
<protein>
    <recommendedName>
        <fullName evidence="5">ApeA N-terminal domain-containing protein</fullName>
    </recommendedName>
</protein>